<dbReference type="Gene3D" id="3.30.40.10">
    <property type="entry name" value="Zinc/RING finger domain, C3HC4 (zinc finger)"/>
    <property type="match status" value="1"/>
</dbReference>
<keyword evidence="3 6" id="KW-0863">Zinc-finger</keyword>
<feature type="compositionally biased region" description="Basic and acidic residues" evidence="7">
    <location>
        <begin position="1111"/>
        <end position="1124"/>
    </location>
</feature>
<evidence type="ECO:0000256" key="5">
    <source>
        <dbReference type="ARBA" id="ARBA00023242"/>
    </source>
</evidence>
<feature type="region of interest" description="Disordered" evidence="7">
    <location>
        <begin position="1099"/>
        <end position="1126"/>
    </location>
</feature>
<keyword evidence="9" id="KW-1185">Reference proteome</keyword>
<dbReference type="CDD" id="cd15532">
    <property type="entry name" value="PHD2_CHD_II"/>
    <property type="match status" value="1"/>
</dbReference>
<dbReference type="GO" id="GO:0003714">
    <property type="term" value="F:transcription corepressor activity"/>
    <property type="evidence" value="ECO:0007669"/>
    <property type="project" value="InterPro"/>
</dbReference>
<feature type="region of interest" description="Disordered" evidence="7">
    <location>
        <begin position="1231"/>
        <end position="1258"/>
    </location>
</feature>
<feature type="compositionally biased region" description="Basic and acidic residues" evidence="7">
    <location>
        <begin position="198"/>
        <end position="209"/>
    </location>
</feature>
<comment type="subcellular location">
    <subcellularLocation>
        <location evidence="1">Nucleus</location>
    </subcellularLocation>
</comment>
<dbReference type="InterPro" id="IPR019786">
    <property type="entry name" value="Zinc_finger_PHD-type_CS"/>
</dbReference>
<feature type="compositionally biased region" description="Basic and acidic residues" evidence="7">
    <location>
        <begin position="298"/>
        <end position="311"/>
    </location>
</feature>
<keyword evidence="2" id="KW-0479">Metal-binding</keyword>
<feature type="compositionally biased region" description="Basic and acidic residues" evidence="7">
    <location>
        <begin position="470"/>
        <end position="488"/>
    </location>
</feature>
<feature type="region of interest" description="Disordered" evidence="7">
    <location>
        <begin position="470"/>
        <end position="564"/>
    </location>
</feature>
<dbReference type="InterPro" id="IPR056511">
    <property type="entry name" value="IDM1_C"/>
</dbReference>
<dbReference type="Pfam" id="PF23209">
    <property type="entry name" value="IDM1_C"/>
    <property type="match status" value="1"/>
</dbReference>
<dbReference type="GO" id="GO:0005634">
    <property type="term" value="C:nucleus"/>
    <property type="evidence" value="ECO:0007669"/>
    <property type="project" value="UniProtKB-SubCell"/>
</dbReference>
<feature type="compositionally biased region" description="Polar residues" evidence="7">
    <location>
        <begin position="533"/>
        <end position="546"/>
    </location>
</feature>
<dbReference type="Pfam" id="PF16135">
    <property type="entry name" value="TDBD"/>
    <property type="match status" value="1"/>
</dbReference>
<feature type="compositionally biased region" description="Basic and acidic residues" evidence="7">
    <location>
        <begin position="369"/>
        <end position="381"/>
    </location>
</feature>
<dbReference type="PANTHER" id="PTHR46309:SF1">
    <property type="entry name" value="PHD FINGER PROTEIN 12"/>
    <property type="match status" value="1"/>
</dbReference>
<gene>
    <name evidence="10" type="primary">LOC111460174</name>
</gene>
<feature type="domain" description="PHD-type" evidence="8">
    <location>
        <begin position="704"/>
        <end position="748"/>
    </location>
</feature>
<evidence type="ECO:0000256" key="4">
    <source>
        <dbReference type="ARBA" id="ARBA00022833"/>
    </source>
</evidence>
<dbReference type="PANTHER" id="PTHR46309">
    <property type="entry name" value="PHD FINGER PROTEIN 12"/>
    <property type="match status" value="1"/>
</dbReference>
<dbReference type="InterPro" id="IPR016181">
    <property type="entry name" value="Acyl_CoA_acyltransferase"/>
</dbReference>
<name>A0A6J1H3J7_CUCMO</name>
<proteinExistence type="predicted"/>
<evidence type="ECO:0000313" key="10">
    <source>
        <dbReference type="RefSeq" id="XP_022959072.1"/>
    </source>
</evidence>
<feature type="region of interest" description="Disordered" evidence="7">
    <location>
        <begin position="1012"/>
        <end position="1055"/>
    </location>
</feature>
<evidence type="ECO:0000256" key="6">
    <source>
        <dbReference type="PROSITE-ProRule" id="PRU00146"/>
    </source>
</evidence>
<dbReference type="InterPro" id="IPR054292">
    <property type="entry name" value="DUF7028"/>
</dbReference>
<feature type="region of interest" description="Disordered" evidence="7">
    <location>
        <begin position="198"/>
        <end position="220"/>
    </location>
</feature>
<keyword evidence="4" id="KW-0862">Zinc</keyword>
<dbReference type="InterPro" id="IPR013083">
    <property type="entry name" value="Znf_RING/FYVE/PHD"/>
</dbReference>
<protein>
    <submittedName>
        <fullName evidence="10">Increased DNA methylation 1-like</fullName>
    </submittedName>
</protein>
<feature type="region of interest" description="Disordered" evidence="7">
    <location>
        <begin position="358"/>
        <end position="381"/>
    </location>
</feature>
<dbReference type="GO" id="GO:0008270">
    <property type="term" value="F:zinc ion binding"/>
    <property type="evidence" value="ECO:0007669"/>
    <property type="project" value="UniProtKB-KW"/>
</dbReference>
<evidence type="ECO:0000256" key="3">
    <source>
        <dbReference type="ARBA" id="ARBA00022771"/>
    </source>
</evidence>
<feature type="compositionally biased region" description="Basic and acidic residues" evidence="7">
    <location>
        <begin position="1036"/>
        <end position="1055"/>
    </location>
</feature>
<dbReference type="InterPro" id="IPR032308">
    <property type="entry name" value="TDBD"/>
</dbReference>
<dbReference type="SMART" id="SM00249">
    <property type="entry name" value="PHD"/>
    <property type="match status" value="1"/>
</dbReference>
<evidence type="ECO:0000259" key="8">
    <source>
        <dbReference type="PROSITE" id="PS50016"/>
    </source>
</evidence>
<dbReference type="PROSITE" id="PS01359">
    <property type="entry name" value="ZF_PHD_1"/>
    <property type="match status" value="1"/>
</dbReference>
<dbReference type="Pfam" id="PF00628">
    <property type="entry name" value="PHD"/>
    <property type="match status" value="1"/>
</dbReference>
<dbReference type="SUPFAM" id="SSF57903">
    <property type="entry name" value="FYVE/PHD zinc finger"/>
    <property type="match status" value="1"/>
</dbReference>
<feature type="compositionally biased region" description="Polar residues" evidence="7">
    <location>
        <begin position="553"/>
        <end position="562"/>
    </location>
</feature>
<dbReference type="PROSITE" id="PS50016">
    <property type="entry name" value="ZF_PHD_2"/>
    <property type="match status" value="1"/>
</dbReference>
<dbReference type="KEGG" id="cmos:111460174"/>
<dbReference type="InterPro" id="IPR042163">
    <property type="entry name" value="PHF12"/>
</dbReference>
<evidence type="ECO:0000256" key="1">
    <source>
        <dbReference type="ARBA" id="ARBA00004123"/>
    </source>
</evidence>
<dbReference type="Pfam" id="PF22970">
    <property type="entry name" value="DUF7028"/>
    <property type="match status" value="1"/>
</dbReference>
<accession>A0A6J1H3J7</accession>
<dbReference type="RefSeq" id="XP_022959072.1">
    <property type="nucleotide sequence ID" value="XM_023103304.1"/>
</dbReference>
<organism evidence="9 10">
    <name type="scientific">Cucurbita moschata</name>
    <name type="common">Winter crookneck squash</name>
    <name type="synonym">Cucurbita pepo var. moschata</name>
    <dbReference type="NCBI Taxonomy" id="3662"/>
    <lineage>
        <taxon>Eukaryota</taxon>
        <taxon>Viridiplantae</taxon>
        <taxon>Streptophyta</taxon>
        <taxon>Embryophyta</taxon>
        <taxon>Tracheophyta</taxon>
        <taxon>Spermatophyta</taxon>
        <taxon>Magnoliopsida</taxon>
        <taxon>eudicotyledons</taxon>
        <taxon>Gunneridae</taxon>
        <taxon>Pentapetalae</taxon>
        <taxon>rosids</taxon>
        <taxon>fabids</taxon>
        <taxon>Cucurbitales</taxon>
        <taxon>Cucurbitaceae</taxon>
        <taxon>Cucurbiteae</taxon>
        <taxon>Cucurbita</taxon>
    </lineage>
</organism>
<dbReference type="Proteomes" id="UP000504609">
    <property type="component" value="Unplaced"/>
</dbReference>
<keyword evidence="5" id="KW-0539">Nucleus</keyword>
<feature type="region of interest" description="Disordered" evidence="7">
    <location>
        <begin position="298"/>
        <end position="329"/>
    </location>
</feature>
<evidence type="ECO:0000256" key="2">
    <source>
        <dbReference type="ARBA" id="ARBA00022723"/>
    </source>
</evidence>
<feature type="region of interest" description="Disordered" evidence="7">
    <location>
        <begin position="440"/>
        <end position="459"/>
    </location>
</feature>
<reference evidence="10" key="1">
    <citation type="submission" date="2025-08" db="UniProtKB">
        <authorList>
            <consortium name="RefSeq"/>
        </authorList>
    </citation>
    <scope>IDENTIFICATION</scope>
    <source>
        <tissue evidence="10">Young leaves</tissue>
    </source>
</reference>
<feature type="compositionally biased region" description="Basic and acidic residues" evidence="7">
    <location>
        <begin position="1248"/>
        <end position="1258"/>
    </location>
</feature>
<evidence type="ECO:0000256" key="7">
    <source>
        <dbReference type="SAM" id="MobiDB-lite"/>
    </source>
</evidence>
<dbReference type="GO" id="GO:0006357">
    <property type="term" value="P:regulation of transcription by RNA polymerase II"/>
    <property type="evidence" value="ECO:0007669"/>
    <property type="project" value="TreeGrafter"/>
</dbReference>
<evidence type="ECO:0000313" key="9">
    <source>
        <dbReference type="Proteomes" id="UP000504609"/>
    </source>
</evidence>
<dbReference type="GeneID" id="111460174"/>
<feature type="region of interest" description="Disordered" evidence="7">
    <location>
        <begin position="33"/>
        <end position="61"/>
    </location>
</feature>
<dbReference type="InterPro" id="IPR001965">
    <property type="entry name" value="Znf_PHD"/>
</dbReference>
<sequence>MEDGVRSGGPSGVLVKTRNSSGCLIVRKKEDGFGGAGASGSRLVNAKKEKKRPRLVLSDSGSSDELLLPHRRRVGPETIRVCNGLNSFGKDVMDESGSIRKKDRLQYVKRNDDDLINRMDVDGLRRNVETLEVFDFNEYDEIDGETRRRKIFNDSGGQFLGSMKLPRSGIDREFGTASSRHALVDKRKNLYAEQTDCFDRDRPPRKISFESDNDGPHLPTSLLRDKFRGHSEEAIRVQGKNGVLKVLVNKKKNVSGSSEMYDHCKLEEGRRSRRTEDTLKSKVTVTPSVYPETKLNVKQDPFSKPEKDRTDFQTPSSTKNIKGCSWDSGDSSVSLKPRKKVVEAHKSTKRASCEVEKLPCEETPPSTAKEGKIKRGSGTEKQKLRERIRGMLLSAGWKIDYRPRRNRDYLDAVYVNPSGTAYWSIIKAYDALQKQLNEEGAEAKPSADGSFTPISDDILSQLTRKTRKKIENEWKNKQRDDSDSENAREASALRSAGTKNDMDSMDSDSNEEKLSTFVKQGGKSCKNKLNENGCPSVNSKGQSSGKYSRDTTVKSSSGSNSRILHGRRGRKLGLLVRGSNRGLDSENDGFVPYTGKRTLLSWLIDSGTVQLSQKVRYMNRRQTRVMLEGWITRDGIHCGCCSKILTVSKFEIHAGSKLRQPFQNIFLESGVSLLQCQRDAWNRQEESKRLSFHTVEVDGDDPNDDTCGICGDGGDLICCDGCPSTFHQSCLDIQIPPGDWHCPNCTCKYCGVANVDISQGENTIVPEISTCVLCEKKFHESCSAEMDTPVQSNGSVTSFCGKNCRELFENLQKYLGVKHELDAGFSWSLIRRTNEDPDVSVRGLSQRIECNSKLAVALTVMDECFLPIVDRRSGINLIHNVLYNCGSNFYRLNYSGFYTAILERGDEIISAATIRFHGTKLAEMPFIGTRHIYRRQGMCRRLFCAIESALRTLKVEKLIIPAIAELMHTWNVIFGFSSLEPSLKQEMRLMNMLVFPGTDMLQKLLIQESIVEENPSTGSGAKRTDCRSTEFSSPKIDTETSSGHEPRSCDDTEQHHFKAKTNEVAVTNLNPESVSVSLNDTSTANSPLDAFCEAKTPCSPMQTVTSDSDSDDKPGIRHGLEDRSQSTSQCMAADTSLNNFLEPKVKVSNEGIICSNAHAGHKLADSVYVRKSFSPTTGNGTFELENNIPVMDSPEDDAHANSLKPTRPFETTSDCKNAIAYVKEAISDGICGSESSPQSCGAKARGGLQEERAESGSV</sequence>
<dbReference type="SUPFAM" id="SSF55729">
    <property type="entry name" value="Acyl-CoA N-acyltransferases (Nat)"/>
    <property type="match status" value="1"/>
</dbReference>
<dbReference type="AlphaFoldDB" id="A0A6J1H3J7"/>
<dbReference type="InterPro" id="IPR011011">
    <property type="entry name" value="Znf_FYVE_PHD"/>
</dbReference>
<dbReference type="InterPro" id="IPR019787">
    <property type="entry name" value="Znf_PHD-finger"/>
</dbReference>